<evidence type="ECO:0000313" key="1">
    <source>
        <dbReference type="EMBL" id="GGJ76377.1"/>
    </source>
</evidence>
<reference evidence="2" key="1">
    <citation type="journal article" date="2019" name="Int. J. Syst. Evol. Microbiol.">
        <title>The Global Catalogue of Microorganisms (GCM) 10K type strain sequencing project: providing services to taxonomists for standard genome sequencing and annotation.</title>
        <authorList>
            <consortium name="The Broad Institute Genomics Platform"/>
            <consortium name="The Broad Institute Genome Sequencing Center for Infectious Disease"/>
            <person name="Wu L."/>
            <person name="Ma J."/>
        </authorList>
    </citation>
    <scope>NUCLEOTIDE SEQUENCE [LARGE SCALE GENOMIC DNA]</scope>
    <source>
        <strain evidence="2">JCM 30071</strain>
    </source>
</reference>
<dbReference type="EMBL" id="BMPN01000012">
    <property type="protein sequence ID" value="GGJ76377.1"/>
    <property type="molecule type" value="Genomic_DNA"/>
</dbReference>
<organism evidence="1 2">
    <name type="scientific">Virgibacillus kapii</name>
    <dbReference type="NCBI Taxonomy" id="1638645"/>
    <lineage>
        <taxon>Bacteria</taxon>
        <taxon>Bacillati</taxon>
        <taxon>Bacillota</taxon>
        <taxon>Bacilli</taxon>
        <taxon>Bacillales</taxon>
        <taxon>Bacillaceae</taxon>
        <taxon>Virgibacillus</taxon>
    </lineage>
</organism>
<accession>A0ABQ2DYP5</accession>
<proteinExistence type="predicted"/>
<dbReference type="Proteomes" id="UP000634435">
    <property type="component" value="Unassembled WGS sequence"/>
</dbReference>
<evidence type="ECO:0000313" key="2">
    <source>
        <dbReference type="Proteomes" id="UP000634435"/>
    </source>
</evidence>
<sequence length="55" mass="6539">MAFLNKQNSKCFLMNNTYDIYNSNVLKVPKFTSFRLEIKENGFKRELLTVQIPHN</sequence>
<name>A0ABQ2DYP5_9BACI</name>
<gene>
    <name evidence="1" type="ORF">GCM10007111_42460</name>
</gene>
<comment type="caution">
    <text evidence="1">The sequence shown here is derived from an EMBL/GenBank/DDBJ whole genome shotgun (WGS) entry which is preliminary data.</text>
</comment>
<keyword evidence="2" id="KW-1185">Reference proteome</keyword>
<protein>
    <submittedName>
        <fullName evidence="1">Uncharacterized protein</fullName>
    </submittedName>
</protein>